<dbReference type="InterPro" id="IPR044922">
    <property type="entry name" value="DUF2063_N_sf"/>
</dbReference>
<proteinExistence type="predicted"/>
<sequence>MRLSIKHLQQQMLAHITGTPEAKFMQAELMHADSDKKTSENIQTHQLLRPNSYLNPTQALAIYQLAFTARLLDCLRADFPILRQHLGDPLFHHFATEYLKAFPPNSYSLFDLGEHFADYLQQTCPDLSSLDEADQMIYLLPIEIARAERMRVSALRAKGTEGLTLLEPDYHHLPQLKRISLTSPDVCSVMTAQASLLHWFNQNSIEQNSEDCRRIYLAISRCNYRVTTDPIEQWQYDFLQVLKEAHPSSIFLEDLIAQLANRCRYDVDMIYARLALWLPVAISRAYILVELNNCEHTD</sequence>
<dbReference type="Proteomes" id="UP000643610">
    <property type="component" value="Unassembled WGS sequence"/>
</dbReference>
<evidence type="ECO:0000313" key="2">
    <source>
        <dbReference type="EMBL" id="MBC3831437.1"/>
    </source>
</evidence>
<reference evidence="2 3" key="1">
    <citation type="submission" date="2020-08" db="EMBL/GenBank/DDBJ databases">
        <title>Novel species isolated from subtropical streams in China.</title>
        <authorList>
            <person name="Lu H."/>
        </authorList>
    </citation>
    <scope>NUCLEOTIDE SEQUENCE [LARGE SCALE GENOMIC DNA]</scope>
    <source>
        <strain evidence="2 3">KCTC 52442</strain>
    </source>
</reference>
<dbReference type="RefSeq" id="WP_186890432.1">
    <property type="nucleotide sequence ID" value="NZ_JACOFU010000002.1"/>
</dbReference>
<evidence type="ECO:0000259" key="1">
    <source>
        <dbReference type="Pfam" id="PF09836"/>
    </source>
</evidence>
<protein>
    <submittedName>
        <fullName evidence="2">DNA-binding domain-containing protein</fullName>
    </submittedName>
</protein>
<organism evidence="2 3">
    <name type="scientific">Undibacterium amnicola</name>
    <dbReference type="NCBI Taxonomy" id="1834038"/>
    <lineage>
        <taxon>Bacteria</taxon>
        <taxon>Pseudomonadati</taxon>
        <taxon>Pseudomonadota</taxon>
        <taxon>Betaproteobacteria</taxon>
        <taxon>Burkholderiales</taxon>
        <taxon>Oxalobacteraceae</taxon>
        <taxon>Undibacterium</taxon>
    </lineage>
</organism>
<keyword evidence="2" id="KW-0238">DNA-binding</keyword>
<dbReference type="InterPro" id="IPR018640">
    <property type="entry name" value="DUF2063"/>
</dbReference>
<name>A0ABR6XPL4_9BURK</name>
<keyword evidence="3" id="KW-1185">Reference proteome</keyword>
<feature type="domain" description="Putative DNA-binding" evidence="1">
    <location>
        <begin position="8"/>
        <end position="120"/>
    </location>
</feature>
<dbReference type="Gene3D" id="1.10.150.690">
    <property type="entry name" value="DUF2063"/>
    <property type="match status" value="1"/>
</dbReference>
<dbReference type="Pfam" id="PF09836">
    <property type="entry name" value="DUF2063"/>
    <property type="match status" value="1"/>
</dbReference>
<accession>A0ABR6XPL4</accession>
<comment type="caution">
    <text evidence="2">The sequence shown here is derived from an EMBL/GenBank/DDBJ whole genome shotgun (WGS) entry which is preliminary data.</text>
</comment>
<dbReference type="GO" id="GO:0003677">
    <property type="term" value="F:DNA binding"/>
    <property type="evidence" value="ECO:0007669"/>
    <property type="project" value="UniProtKB-KW"/>
</dbReference>
<evidence type="ECO:0000313" key="3">
    <source>
        <dbReference type="Proteomes" id="UP000643610"/>
    </source>
</evidence>
<dbReference type="EMBL" id="JACOFU010000002">
    <property type="protein sequence ID" value="MBC3831437.1"/>
    <property type="molecule type" value="Genomic_DNA"/>
</dbReference>
<gene>
    <name evidence="2" type="ORF">H8K33_07945</name>
</gene>